<dbReference type="SUPFAM" id="SSF47954">
    <property type="entry name" value="Cyclin-like"/>
    <property type="match status" value="1"/>
</dbReference>
<dbReference type="Proteomes" id="UP001219355">
    <property type="component" value="Chromosome 2"/>
</dbReference>
<dbReference type="GO" id="GO:0005634">
    <property type="term" value="C:nucleus"/>
    <property type="evidence" value="ECO:0007669"/>
    <property type="project" value="TreeGrafter"/>
</dbReference>
<dbReference type="InterPro" id="IPR013922">
    <property type="entry name" value="Cyclin_PHO80-like"/>
</dbReference>
<dbReference type="GO" id="GO:0019901">
    <property type="term" value="F:protein kinase binding"/>
    <property type="evidence" value="ECO:0007669"/>
    <property type="project" value="InterPro"/>
</dbReference>
<protein>
    <submittedName>
        <fullName evidence="1">Cyclin</fullName>
        <ecNumber evidence="1">3.4.13.9</ecNumber>
    </submittedName>
</protein>
<keyword evidence="1" id="KW-0645">Protease</keyword>
<dbReference type="GO" id="GO:0000307">
    <property type="term" value="C:cyclin-dependent protein kinase holoenzyme complex"/>
    <property type="evidence" value="ECO:0007669"/>
    <property type="project" value="TreeGrafter"/>
</dbReference>
<dbReference type="Gene3D" id="1.10.472.10">
    <property type="entry name" value="Cyclin-like"/>
    <property type="match status" value="1"/>
</dbReference>
<dbReference type="InterPro" id="IPR036915">
    <property type="entry name" value="Cyclin-like_sf"/>
</dbReference>
<keyword evidence="2" id="KW-1185">Reference proteome</keyword>
<name>A0AAF0DI39_9EURO</name>
<sequence length="218" mass="24276">MSEKDNMRGASSPAAPMVAERGGFFTVTPIETLTILCLHVNSIVSICGDISYTALLQRQSSDETVDNESPGGTRDETLIRKFFSKQIPAVSLKDYLLRLHQYCPMSAAVYLAASWYITRMALVERAIPVTAHNAHRLVLGGLRVATKVLEDLHHSHQRFSRVGGVTEKELTRLEISFCYLMDFDLKIDGEILAQEITMFQERCNVAFPGNRVTAEGLP</sequence>
<evidence type="ECO:0000313" key="1">
    <source>
        <dbReference type="EMBL" id="WEW57921.1"/>
    </source>
</evidence>
<dbReference type="GO" id="GO:0102009">
    <property type="term" value="F:proline dipeptidase activity"/>
    <property type="evidence" value="ECO:0007669"/>
    <property type="project" value="UniProtKB-EC"/>
</dbReference>
<accession>A0AAF0DI39</accession>
<proteinExistence type="predicted"/>
<keyword evidence="1" id="KW-0224">Dipeptidase</keyword>
<evidence type="ECO:0000313" key="2">
    <source>
        <dbReference type="Proteomes" id="UP001219355"/>
    </source>
</evidence>
<organism evidence="1 2">
    <name type="scientific">Emydomyces testavorans</name>
    <dbReference type="NCBI Taxonomy" id="2070801"/>
    <lineage>
        <taxon>Eukaryota</taxon>
        <taxon>Fungi</taxon>
        <taxon>Dikarya</taxon>
        <taxon>Ascomycota</taxon>
        <taxon>Pezizomycotina</taxon>
        <taxon>Eurotiomycetes</taxon>
        <taxon>Eurotiomycetidae</taxon>
        <taxon>Onygenales</taxon>
        <taxon>Nannizziopsiaceae</taxon>
        <taxon>Emydomyces</taxon>
    </lineage>
</organism>
<keyword evidence="1" id="KW-0378">Hydrolase</keyword>
<dbReference type="EMBL" id="CP120628">
    <property type="protein sequence ID" value="WEW57921.1"/>
    <property type="molecule type" value="Genomic_DNA"/>
</dbReference>
<dbReference type="PANTHER" id="PTHR15615">
    <property type="match status" value="1"/>
</dbReference>
<dbReference type="Pfam" id="PF08613">
    <property type="entry name" value="Cyclin"/>
    <property type="match status" value="1"/>
</dbReference>
<gene>
    <name evidence="1" type="ORF">PRK78_003388</name>
</gene>
<dbReference type="CDD" id="cd20558">
    <property type="entry name" value="CYCLIN_ScPCL7-like"/>
    <property type="match status" value="1"/>
</dbReference>
<dbReference type="PANTHER" id="PTHR15615:SF32">
    <property type="entry name" value="PROTEIN KINASE COMPLEX COMPONENT, PUTATIVE (AFU_ORTHOLOGUE AFUA_2G07660)-RELATED"/>
    <property type="match status" value="1"/>
</dbReference>
<dbReference type="AlphaFoldDB" id="A0AAF0DI39"/>
<dbReference type="EC" id="3.4.13.9" evidence="1"/>
<reference evidence="1" key="1">
    <citation type="submission" date="2023-03" db="EMBL/GenBank/DDBJ databases">
        <title>Emydomyces testavorans Genome Sequence.</title>
        <authorList>
            <person name="Hoyer L."/>
        </authorList>
    </citation>
    <scope>NUCLEOTIDE SEQUENCE</scope>
    <source>
        <strain evidence="1">16-2883</strain>
    </source>
</reference>
<dbReference type="GO" id="GO:0016538">
    <property type="term" value="F:cyclin-dependent protein serine/threonine kinase regulator activity"/>
    <property type="evidence" value="ECO:0007669"/>
    <property type="project" value="TreeGrafter"/>
</dbReference>